<dbReference type="Proteomes" id="UP001321543">
    <property type="component" value="Chromosome"/>
</dbReference>
<dbReference type="InterPro" id="IPR036259">
    <property type="entry name" value="MFS_trans_sf"/>
</dbReference>
<name>A0ABM8FV10_9MICO</name>
<evidence type="ECO:0000313" key="3">
    <source>
        <dbReference type="Proteomes" id="UP001321543"/>
    </source>
</evidence>
<feature type="transmembrane region" description="Helical" evidence="1">
    <location>
        <begin position="87"/>
        <end position="108"/>
    </location>
</feature>
<dbReference type="SUPFAM" id="SSF103473">
    <property type="entry name" value="MFS general substrate transporter"/>
    <property type="match status" value="1"/>
</dbReference>
<evidence type="ECO:0008006" key="4">
    <source>
        <dbReference type="Google" id="ProtNLM"/>
    </source>
</evidence>
<proteinExistence type="predicted"/>
<dbReference type="EMBL" id="AP027728">
    <property type="protein sequence ID" value="BDZ39520.1"/>
    <property type="molecule type" value="Genomic_DNA"/>
</dbReference>
<accession>A0ABM8FV10</accession>
<keyword evidence="3" id="KW-1185">Reference proteome</keyword>
<dbReference type="RefSeq" id="WP_286299714.1">
    <property type="nucleotide sequence ID" value="NZ_AP027728.1"/>
</dbReference>
<keyword evidence="1" id="KW-1133">Transmembrane helix</keyword>
<organism evidence="2 3">
    <name type="scientific">Microbacterium suwonense</name>
    <dbReference type="NCBI Taxonomy" id="683047"/>
    <lineage>
        <taxon>Bacteria</taxon>
        <taxon>Bacillati</taxon>
        <taxon>Actinomycetota</taxon>
        <taxon>Actinomycetes</taxon>
        <taxon>Micrococcales</taxon>
        <taxon>Microbacteriaceae</taxon>
        <taxon>Microbacterium</taxon>
    </lineage>
</organism>
<protein>
    <recommendedName>
        <fullName evidence="4">MFS transporter</fullName>
    </recommendedName>
</protein>
<sequence>MCSSALTWSGTFALLTQSVLGLESVGPILVVVAVQSAGFATSASVRGAIIPALVPVELIPAAKAITYTVSKVGQVLGPLIMLPNGFVYAYGIDALLFTVALYAVFRLLTLPRAAATGRAGIGAVMDGMRFLGGKPVLLTAFTVDIIAMLFAIAGLVSGWIGKVQRQVSP</sequence>
<gene>
    <name evidence="2" type="ORF">GCM10025863_21340</name>
</gene>
<reference evidence="3" key="1">
    <citation type="journal article" date="2019" name="Int. J. Syst. Evol. Microbiol.">
        <title>The Global Catalogue of Microorganisms (GCM) 10K type strain sequencing project: providing services to taxonomists for standard genome sequencing and annotation.</title>
        <authorList>
            <consortium name="The Broad Institute Genomics Platform"/>
            <consortium name="The Broad Institute Genome Sequencing Center for Infectious Disease"/>
            <person name="Wu L."/>
            <person name="Ma J."/>
        </authorList>
    </citation>
    <scope>NUCLEOTIDE SEQUENCE [LARGE SCALE GENOMIC DNA]</scope>
    <source>
        <strain evidence="3">NBRC 106310</strain>
    </source>
</reference>
<evidence type="ECO:0000313" key="2">
    <source>
        <dbReference type="EMBL" id="BDZ39520.1"/>
    </source>
</evidence>
<keyword evidence="1" id="KW-0472">Membrane</keyword>
<feature type="transmembrane region" description="Helical" evidence="1">
    <location>
        <begin position="136"/>
        <end position="160"/>
    </location>
</feature>
<keyword evidence="1" id="KW-0812">Transmembrane</keyword>
<evidence type="ECO:0000256" key="1">
    <source>
        <dbReference type="SAM" id="Phobius"/>
    </source>
</evidence>